<protein>
    <submittedName>
        <fullName evidence="2">4729_t:CDS:1</fullName>
    </submittedName>
</protein>
<keyword evidence="3" id="KW-1185">Reference proteome</keyword>
<dbReference type="EMBL" id="CAJVPK010000006">
    <property type="protein sequence ID" value="CAG8432900.1"/>
    <property type="molecule type" value="Genomic_DNA"/>
</dbReference>
<comment type="caution">
    <text evidence="2">The sequence shown here is derived from an EMBL/GenBank/DDBJ whole genome shotgun (WGS) entry which is preliminary data.</text>
</comment>
<sequence>MSDKDLSEGYIEESNDENSEEEDEEESSDETDDESSSDQDEMEYSDSKSEPKIQKRMYDNGMDIEDDEELED</sequence>
<dbReference type="AlphaFoldDB" id="A0A9N8UZL7"/>
<reference evidence="2" key="1">
    <citation type="submission" date="2021-06" db="EMBL/GenBank/DDBJ databases">
        <authorList>
            <person name="Kallberg Y."/>
            <person name="Tangrot J."/>
            <person name="Rosling A."/>
        </authorList>
    </citation>
    <scope>NUCLEOTIDE SEQUENCE</scope>
    <source>
        <strain evidence="2">AZ414A</strain>
    </source>
</reference>
<organism evidence="2 3">
    <name type="scientific">Diversispora eburnea</name>
    <dbReference type="NCBI Taxonomy" id="1213867"/>
    <lineage>
        <taxon>Eukaryota</taxon>
        <taxon>Fungi</taxon>
        <taxon>Fungi incertae sedis</taxon>
        <taxon>Mucoromycota</taxon>
        <taxon>Glomeromycotina</taxon>
        <taxon>Glomeromycetes</taxon>
        <taxon>Diversisporales</taxon>
        <taxon>Diversisporaceae</taxon>
        <taxon>Diversispora</taxon>
    </lineage>
</organism>
<evidence type="ECO:0000256" key="1">
    <source>
        <dbReference type="SAM" id="MobiDB-lite"/>
    </source>
</evidence>
<gene>
    <name evidence="2" type="ORF">DEBURN_LOCUS224</name>
</gene>
<feature type="region of interest" description="Disordered" evidence="1">
    <location>
        <begin position="1"/>
        <end position="72"/>
    </location>
</feature>
<evidence type="ECO:0000313" key="3">
    <source>
        <dbReference type="Proteomes" id="UP000789706"/>
    </source>
</evidence>
<dbReference type="Proteomes" id="UP000789706">
    <property type="component" value="Unassembled WGS sequence"/>
</dbReference>
<evidence type="ECO:0000313" key="2">
    <source>
        <dbReference type="EMBL" id="CAG8432900.1"/>
    </source>
</evidence>
<feature type="compositionally biased region" description="Basic and acidic residues" evidence="1">
    <location>
        <begin position="45"/>
        <end position="58"/>
    </location>
</feature>
<accession>A0A9N8UZL7</accession>
<name>A0A9N8UZL7_9GLOM</name>
<proteinExistence type="predicted"/>
<feature type="compositionally biased region" description="Acidic residues" evidence="1">
    <location>
        <begin position="10"/>
        <end position="44"/>
    </location>
</feature>
<feature type="compositionally biased region" description="Acidic residues" evidence="1">
    <location>
        <begin position="62"/>
        <end position="72"/>
    </location>
</feature>